<keyword evidence="1" id="KW-0812">Transmembrane</keyword>
<feature type="transmembrane region" description="Helical" evidence="1">
    <location>
        <begin position="167"/>
        <end position="186"/>
    </location>
</feature>
<evidence type="ECO:0000259" key="2">
    <source>
        <dbReference type="Pfam" id="PF01970"/>
    </source>
</evidence>
<feature type="transmembrane region" description="Helical" evidence="1">
    <location>
        <begin position="464"/>
        <end position="486"/>
    </location>
</feature>
<gene>
    <name evidence="3" type="ORF">LOM8899_02986</name>
</gene>
<evidence type="ECO:0000313" key="4">
    <source>
        <dbReference type="Proteomes" id="UP000201613"/>
    </source>
</evidence>
<evidence type="ECO:0000313" key="3">
    <source>
        <dbReference type="EMBL" id="SMY08827.1"/>
    </source>
</evidence>
<feature type="transmembrane region" description="Helical" evidence="1">
    <location>
        <begin position="354"/>
        <end position="378"/>
    </location>
</feature>
<keyword evidence="4" id="KW-1185">Reference proteome</keyword>
<feature type="transmembrane region" description="Helical" evidence="1">
    <location>
        <begin position="58"/>
        <end position="84"/>
    </location>
</feature>
<dbReference type="InterPro" id="IPR002823">
    <property type="entry name" value="DUF112_TM"/>
</dbReference>
<sequence length="502" mass="52903">MLSNILLGLETALTPITLAYCFLGVFLGTLVGVIPGIGPLTAISMLLPLTYHLDPTTSLIMLAGIWYGTGYGGSTAAILVNIPGTTSSAISCLDGHPMALQGRGAAALFMTSIASFVGGMVGIILLMIFAPTIARYALGFGSAEYFSLMVLGLVAASAVSDGPVAKALAMVTLGLICGTVGIDLYTGDERLTFGILELSNGIGLVPLAMGVFGIAEVVANAQSGTRRQFDRKSLSLRSMQLPRDEVKRSIMPILRGSGIGSFFGALPGTGPSVASFFAYALEKRISATPERFGKGAIEGVTAPESANNAADQTAFVPTLTLGIPGSATMALMLGALTIHGIAPGPKLLSDQPALFWGLIMSFWVGNLMLLVLNIPMIGLWVRLLLVPSRFLYPAILMFIAIGTLTLHNNTFDIWLVVGFGLLGILMRWLSFPAAPLLLGFVLGPMMEEHFRRAMLLSRGDLATFIERPVSATVLALALGMLIWGVISHRRAARSKQLSTAQD</sequence>
<feature type="transmembrane region" description="Helical" evidence="1">
    <location>
        <begin position="105"/>
        <end position="130"/>
    </location>
</feature>
<feature type="transmembrane region" description="Helical" evidence="1">
    <location>
        <begin position="136"/>
        <end position="155"/>
    </location>
</feature>
<name>A0A238LGH2_9RHOB</name>
<dbReference type="Pfam" id="PF01970">
    <property type="entry name" value="TctA"/>
    <property type="match status" value="1"/>
</dbReference>
<dbReference type="Proteomes" id="UP000201613">
    <property type="component" value="Unassembled WGS sequence"/>
</dbReference>
<feature type="transmembrane region" description="Helical" evidence="1">
    <location>
        <begin position="198"/>
        <end position="219"/>
    </location>
</feature>
<dbReference type="EMBL" id="FXZK01000006">
    <property type="protein sequence ID" value="SMY08827.1"/>
    <property type="molecule type" value="Genomic_DNA"/>
</dbReference>
<dbReference type="PANTHER" id="PTHR35342:SF5">
    <property type="entry name" value="TRICARBOXYLIC TRANSPORT PROTEIN"/>
    <property type="match status" value="1"/>
</dbReference>
<keyword evidence="1" id="KW-1133">Transmembrane helix</keyword>
<feature type="transmembrane region" description="Helical" evidence="1">
    <location>
        <begin position="390"/>
        <end position="407"/>
    </location>
</feature>
<evidence type="ECO:0000256" key="1">
    <source>
        <dbReference type="SAM" id="Phobius"/>
    </source>
</evidence>
<feature type="transmembrane region" description="Helical" evidence="1">
    <location>
        <begin position="12"/>
        <end position="38"/>
    </location>
</feature>
<reference evidence="3 4" key="1">
    <citation type="submission" date="2017-05" db="EMBL/GenBank/DDBJ databases">
        <authorList>
            <person name="Song R."/>
            <person name="Chenine A.L."/>
            <person name="Ruprecht R.M."/>
        </authorList>
    </citation>
    <scope>NUCLEOTIDE SEQUENCE [LARGE SCALE GENOMIC DNA]</scope>
    <source>
        <strain evidence="3 4">CECT 8899</strain>
    </source>
</reference>
<dbReference type="AlphaFoldDB" id="A0A238LGH2"/>
<organism evidence="3 4">
    <name type="scientific">Flavimaricola marinus</name>
    <dbReference type="NCBI Taxonomy" id="1819565"/>
    <lineage>
        <taxon>Bacteria</taxon>
        <taxon>Pseudomonadati</taxon>
        <taxon>Pseudomonadota</taxon>
        <taxon>Alphaproteobacteria</taxon>
        <taxon>Rhodobacterales</taxon>
        <taxon>Paracoccaceae</taxon>
        <taxon>Flavimaricola</taxon>
    </lineage>
</organism>
<feature type="domain" description="DUF112" evidence="2">
    <location>
        <begin position="18"/>
        <end position="438"/>
    </location>
</feature>
<dbReference type="OrthoDB" id="9791872at2"/>
<feature type="transmembrane region" description="Helical" evidence="1">
    <location>
        <begin position="413"/>
        <end position="443"/>
    </location>
</feature>
<protein>
    <submittedName>
        <fullName evidence="3">Tripartite tricarboxylate transporter TctA family protein</fullName>
    </submittedName>
</protein>
<accession>A0A238LGH2</accession>
<dbReference type="PANTHER" id="PTHR35342">
    <property type="entry name" value="TRICARBOXYLIC TRANSPORT PROTEIN"/>
    <property type="match status" value="1"/>
</dbReference>
<feature type="transmembrane region" description="Helical" evidence="1">
    <location>
        <begin position="321"/>
        <end position="342"/>
    </location>
</feature>
<proteinExistence type="predicted"/>
<dbReference type="RefSeq" id="WP_093993029.1">
    <property type="nucleotide sequence ID" value="NZ_FXZK01000006.1"/>
</dbReference>
<keyword evidence="1" id="KW-0472">Membrane</keyword>